<dbReference type="SUPFAM" id="SSF54001">
    <property type="entry name" value="Cysteine proteinases"/>
    <property type="match status" value="1"/>
</dbReference>
<proteinExistence type="inferred from homology"/>
<evidence type="ECO:0000259" key="6">
    <source>
        <dbReference type="PROSITE" id="PS51935"/>
    </source>
</evidence>
<evidence type="ECO:0000256" key="1">
    <source>
        <dbReference type="ARBA" id="ARBA00007074"/>
    </source>
</evidence>
<dbReference type="Proteomes" id="UP000005387">
    <property type="component" value="Unassembled WGS sequence"/>
</dbReference>
<dbReference type="InterPro" id="IPR038765">
    <property type="entry name" value="Papain-like_cys_pep_sf"/>
</dbReference>
<evidence type="ECO:0000256" key="2">
    <source>
        <dbReference type="ARBA" id="ARBA00022670"/>
    </source>
</evidence>
<protein>
    <submittedName>
        <fullName evidence="7">NLP/P60 protein</fullName>
    </submittedName>
</protein>
<dbReference type="RefSeq" id="WP_006039653.1">
    <property type="nucleotide sequence ID" value="NZ_AEDD01000010.1"/>
</dbReference>
<sequence length="170" mass="18070">MRKFTALLLGLALLFAFQAGSAFADSKADSKLNQVIDDVIGTPYLSAGTTTKGFDCSGFTMYVFKKFGISLPHSSGAQSKLGKAVAKDDLREGDLVFFNTSGKGVSHVGIYVGDGKFAHASSSKGVTISNLSDSYYANRYMSARRVMSTASYEKYADDPADQVDGGPDVD</sequence>
<dbReference type="MEROPS" id="C40.006"/>
<dbReference type="PROSITE" id="PS51935">
    <property type="entry name" value="NLPC_P60"/>
    <property type="match status" value="1"/>
</dbReference>
<reference evidence="7 8" key="1">
    <citation type="submission" date="2010-07" db="EMBL/GenBank/DDBJ databases">
        <title>The draft genome of Paenibacillus curdlanolyticus YK9.</title>
        <authorList>
            <consortium name="US DOE Joint Genome Institute (JGI-PGF)"/>
            <person name="Lucas S."/>
            <person name="Copeland A."/>
            <person name="Lapidus A."/>
            <person name="Cheng J.-F."/>
            <person name="Bruce D."/>
            <person name="Goodwin L."/>
            <person name="Pitluck S."/>
            <person name="Land M.L."/>
            <person name="Hauser L."/>
            <person name="Chang Y.-J."/>
            <person name="Jeffries C."/>
            <person name="Anderson I.J."/>
            <person name="Johnson E."/>
            <person name="Loganathan U."/>
            <person name="Mulhopadhyay B."/>
            <person name="Kyrpides N."/>
            <person name="Woyke T.J."/>
        </authorList>
    </citation>
    <scope>NUCLEOTIDE SEQUENCE [LARGE SCALE GENOMIC DNA]</scope>
    <source>
        <strain evidence="7 8">YK9</strain>
    </source>
</reference>
<feature type="signal peptide" evidence="5">
    <location>
        <begin position="1"/>
        <end position="24"/>
    </location>
</feature>
<keyword evidence="4" id="KW-0788">Thiol protease</keyword>
<dbReference type="PANTHER" id="PTHR47053:SF1">
    <property type="entry name" value="MUREIN DD-ENDOPEPTIDASE MEPH-RELATED"/>
    <property type="match status" value="1"/>
</dbReference>
<accession>E0IDG3</accession>
<dbReference type="InterPro" id="IPR051202">
    <property type="entry name" value="Peptidase_C40"/>
</dbReference>
<dbReference type="GO" id="GO:0008234">
    <property type="term" value="F:cysteine-type peptidase activity"/>
    <property type="evidence" value="ECO:0007669"/>
    <property type="project" value="UniProtKB-KW"/>
</dbReference>
<dbReference type="InterPro" id="IPR000064">
    <property type="entry name" value="NLP_P60_dom"/>
</dbReference>
<dbReference type="EMBL" id="AEDD01000010">
    <property type="protein sequence ID" value="EFM09618.1"/>
    <property type="molecule type" value="Genomic_DNA"/>
</dbReference>
<keyword evidence="8" id="KW-1185">Reference proteome</keyword>
<evidence type="ECO:0000256" key="5">
    <source>
        <dbReference type="SAM" id="SignalP"/>
    </source>
</evidence>
<dbReference type="Pfam" id="PF00877">
    <property type="entry name" value="NLPC_P60"/>
    <property type="match status" value="1"/>
</dbReference>
<gene>
    <name evidence="7" type="ORF">PaecuDRAFT_3667</name>
</gene>
<keyword evidence="2" id="KW-0645">Protease</keyword>
<organism evidence="7 8">
    <name type="scientific">Paenibacillus curdlanolyticus YK9</name>
    <dbReference type="NCBI Taxonomy" id="717606"/>
    <lineage>
        <taxon>Bacteria</taxon>
        <taxon>Bacillati</taxon>
        <taxon>Bacillota</taxon>
        <taxon>Bacilli</taxon>
        <taxon>Bacillales</taxon>
        <taxon>Paenibacillaceae</taxon>
        <taxon>Paenibacillus</taxon>
    </lineage>
</organism>
<evidence type="ECO:0000256" key="3">
    <source>
        <dbReference type="ARBA" id="ARBA00022801"/>
    </source>
</evidence>
<comment type="similarity">
    <text evidence="1">Belongs to the peptidase C40 family.</text>
</comment>
<evidence type="ECO:0000256" key="4">
    <source>
        <dbReference type="ARBA" id="ARBA00022807"/>
    </source>
</evidence>
<evidence type="ECO:0000313" key="7">
    <source>
        <dbReference type="EMBL" id="EFM09618.1"/>
    </source>
</evidence>
<keyword evidence="5" id="KW-0732">Signal</keyword>
<dbReference type="STRING" id="717606.PaecuDRAFT_3667"/>
<dbReference type="Gene3D" id="3.90.1720.10">
    <property type="entry name" value="endopeptidase domain like (from Nostoc punctiforme)"/>
    <property type="match status" value="1"/>
</dbReference>
<dbReference type="AlphaFoldDB" id="E0IDG3"/>
<keyword evidence="3" id="KW-0378">Hydrolase</keyword>
<name>E0IDG3_9BACL</name>
<evidence type="ECO:0000313" key="8">
    <source>
        <dbReference type="Proteomes" id="UP000005387"/>
    </source>
</evidence>
<dbReference type="OrthoDB" id="9813118at2"/>
<dbReference type="GO" id="GO:0006508">
    <property type="term" value="P:proteolysis"/>
    <property type="evidence" value="ECO:0007669"/>
    <property type="project" value="UniProtKB-KW"/>
</dbReference>
<dbReference type="eggNOG" id="COG0791">
    <property type="taxonomic scope" value="Bacteria"/>
</dbReference>
<feature type="domain" description="NlpC/P60" evidence="6">
    <location>
        <begin position="26"/>
        <end position="147"/>
    </location>
</feature>
<dbReference type="PANTHER" id="PTHR47053">
    <property type="entry name" value="MUREIN DD-ENDOPEPTIDASE MEPH-RELATED"/>
    <property type="match status" value="1"/>
</dbReference>
<feature type="chain" id="PRO_5003136450" evidence="5">
    <location>
        <begin position="25"/>
        <end position="170"/>
    </location>
</feature>